<dbReference type="InterPro" id="IPR056884">
    <property type="entry name" value="NPHP3-like_N"/>
</dbReference>
<organism evidence="4 5">
    <name type="scientific">Podospora didyma</name>
    <dbReference type="NCBI Taxonomy" id="330526"/>
    <lineage>
        <taxon>Eukaryota</taxon>
        <taxon>Fungi</taxon>
        <taxon>Dikarya</taxon>
        <taxon>Ascomycota</taxon>
        <taxon>Pezizomycotina</taxon>
        <taxon>Sordariomycetes</taxon>
        <taxon>Sordariomycetidae</taxon>
        <taxon>Sordariales</taxon>
        <taxon>Podosporaceae</taxon>
        <taxon>Podospora</taxon>
    </lineage>
</organism>
<dbReference type="SUPFAM" id="SSF52540">
    <property type="entry name" value="P-loop containing nucleoside triphosphate hydrolases"/>
    <property type="match status" value="1"/>
</dbReference>
<dbReference type="PANTHER" id="PTHR10039:SF5">
    <property type="entry name" value="NACHT DOMAIN-CONTAINING PROTEIN"/>
    <property type="match status" value="1"/>
</dbReference>
<protein>
    <recommendedName>
        <fullName evidence="6">NACHT domain-containing protein</fullName>
    </recommendedName>
</protein>
<evidence type="ECO:0000259" key="3">
    <source>
        <dbReference type="Pfam" id="PF25053"/>
    </source>
</evidence>
<proteinExistence type="predicted"/>
<comment type="caution">
    <text evidence="4">The sequence shown here is derived from an EMBL/GenBank/DDBJ whole genome shotgun (WGS) entry which is preliminary data.</text>
</comment>
<dbReference type="InterPro" id="IPR056693">
    <property type="entry name" value="DUF7791"/>
</dbReference>
<dbReference type="PANTHER" id="PTHR10039">
    <property type="entry name" value="AMELOGENIN"/>
    <property type="match status" value="1"/>
</dbReference>
<accession>A0AAE0NGZ3</accession>
<keyword evidence="5" id="KW-1185">Reference proteome</keyword>
<reference evidence="4" key="2">
    <citation type="submission" date="2023-06" db="EMBL/GenBank/DDBJ databases">
        <authorList>
            <consortium name="Lawrence Berkeley National Laboratory"/>
            <person name="Haridas S."/>
            <person name="Hensen N."/>
            <person name="Bonometti L."/>
            <person name="Westerberg I."/>
            <person name="Brannstrom I.O."/>
            <person name="Guillou S."/>
            <person name="Cros-Aarteil S."/>
            <person name="Calhoun S."/>
            <person name="Kuo A."/>
            <person name="Mondo S."/>
            <person name="Pangilinan J."/>
            <person name="Riley R."/>
            <person name="LaButti K."/>
            <person name="Andreopoulos B."/>
            <person name="Lipzen A."/>
            <person name="Chen C."/>
            <person name="Yanf M."/>
            <person name="Daum C."/>
            <person name="Ng V."/>
            <person name="Clum A."/>
            <person name="Steindorff A."/>
            <person name="Ohm R."/>
            <person name="Martin F."/>
            <person name="Silar P."/>
            <person name="Natvig D."/>
            <person name="Lalanne C."/>
            <person name="Gautier V."/>
            <person name="Ament-velasquez S.L."/>
            <person name="Kruys A."/>
            <person name="Hutchinson M.I."/>
            <person name="Powell A.J."/>
            <person name="Barry K."/>
            <person name="Miller A.N."/>
            <person name="Grigoriev I.V."/>
            <person name="Debuchy R."/>
            <person name="Gladieux P."/>
            <person name="Thoren M.H."/>
            <person name="Johannesson H."/>
        </authorList>
    </citation>
    <scope>NUCLEOTIDE SEQUENCE</scope>
    <source>
        <strain evidence="4">CBS 232.78</strain>
    </source>
</reference>
<evidence type="ECO:0008006" key="6">
    <source>
        <dbReference type="Google" id="ProtNLM"/>
    </source>
</evidence>
<reference evidence="4" key="1">
    <citation type="journal article" date="2023" name="Mol. Phylogenet. Evol.">
        <title>Genome-scale phylogeny and comparative genomics of the fungal order Sordariales.</title>
        <authorList>
            <person name="Hensen N."/>
            <person name="Bonometti L."/>
            <person name="Westerberg I."/>
            <person name="Brannstrom I.O."/>
            <person name="Guillou S."/>
            <person name="Cros-Aarteil S."/>
            <person name="Calhoun S."/>
            <person name="Haridas S."/>
            <person name="Kuo A."/>
            <person name="Mondo S."/>
            <person name="Pangilinan J."/>
            <person name="Riley R."/>
            <person name="LaButti K."/>
            <person name="Andreopoulos B."/>
            <person name="Lipzen A."/>
            <person name="Chen C."/>
            <person name="Yan M."/>
            <person name="Daum C."/>
            <person name="Ng V."/>
            <person name="Clum A."/>
            <person name="Steindorff A."/>
            <person name="Ohm R.A."/>
            <person name="Martin F."/>
            <person name="Silar P."/>
            <person name="Natvig D.O."/>
            <person name="Lalanne C."/>
            <person name="Gautier V."/>
            <person name="Ament-Velasquez S.L."/>
            <person name="Kruys A."/>
            <person name="Hutchinson M.I."/>
            <person name="Powell A.J."/>
            <person name="Barry K."/>
            <person name="Miller A.N."/>
            <person name="Grigoriev I.V."/>
            <person name="Debuchy R."/>
            <person name="Gladieux P."/>
            <person name="Hiltunen Thoren M."/>
            <person name="Johannesson H."/>
        </authorList>
    </citation>
    <scope>NUCLEOTIDE SEQUENCE</scope>
    <source>
        <strain evidence="4">CBS 232.78</strain>
    </source>
</reference>
<dbReference type="Gene3D" id="3.40.50.300">
    <property type="entry name" value="P-loop containing nucleotide triphosphate hydrolases"/>
    <property type="match status" value="1"/>
</dbReference>
<feature type="domain" description="DUF7791" evidence="3">
    <location>
        <begin position="565"/>
        <end position="716"/>
    </location>
</feature>
<dbReference type="EMBL" id="JAULSW010000005">
    <property type="protein sequence ID" value="KAK3381239.1"/>
    <property type="molecule type" value="Genomic_DNA"/>
</dbReference>
<feature type="domain" description="Nephrocystin 3-like N-terminal" evidence="2">
    <location>
        <begin position="291"/>
        <end position="456"/>
    </location>
</feature>
<dbReference type="AlphaFoldDB" id="A0AAE0NGZ3"/>
<sequence length="1035" mass="116404">MDPLSALSLTANIFQVIGFSIETVRISLHIHESGTLATISDLERASANSQKAAKTLATSASGNGQLSDALEQDLSEMTQEALHITSELDSLLRKLHGNRFDKSRSSTALKTFRVVWNKDKVLKLQQRLHGIRDELQFHVIVSIRARMGEQSLRLDDALQSLDNNARAILTPIVGSLSTLEGQSDAILTRQAQSEASARERHDELLTTINGLSLTAHGQSELPMEGPPETPSDVDIDRRKKEVQSAIMSSLWFPSMQDREDAIPEAHKATYRWIYREPIVSSRKWDHFGQFLWSGSGVYWVTGKPGSGKSTLMKFINTNPETNAALKIWARGRKLLSARFYFYYNGSTLEKSELGVLRSLIHQLCWSDPELIQIGFADRFEAMCLRSQPPSPFTPTLWELKRVLKAIVDQKSKDLCFFFMVDGLDEYDADSTEMAMLANVLMTLSGLEHVKSVLSSRPLQVFEHAFGECPRLRLHELTLPDITALVESKISRHPGLRRLARESPADSEALVQEIVDASSGVFLWVQLVINSLTEGFQNHDRIDDLQRRLRDLPTDLEYLYRHMWDRIPPYYRPQASRLLQLVATATRGGGSISVLGLSLAEEQNEELVFSCPTAPHTAEEIDSRHEDVRAWISSRCMGLVEINGSDHILSGLPGRMSDLNYFCEETSKYKDTHVAFIHRTVSEFIAIPDIRDDLYAITQYFSPEQSLCRSAIHLVKRGSFKSNGSRGMPAALGYGACNILVTARVAEDTTKKSQTRLLLEFDNVMVRHARTYFPAHLGHWSDLMGRSRLDKASEEATAENCNNFLSLAVRFGLIFFVQDQIQFATPSSGHHSGSGSILQKSGRPLLDYALRPDAVDRIFWYLNPESRVTHLSTPYPDLIELLLSHGCDPDQVFQGKTLWKWYVTILQEFTNRDDDWPLFVEVAPAILGSLLRSVRPENRNVYLRRSTTVVDLLYLIANRANRLPNTRIEPLRFRAEMQQICELIRAGEQTTTVTQRAKHTTVPALAGAGAGAAKQTRKSPFQYIKGLLMGRNPVGS</sequence>
<dbReference type="Proteomes" id="UP001285441">
    <property type="component" value="Unassembled WGS sequence"/>
</dbReference>
<evidence type="ECO:0000313" key="5">
    <source>
        <dbReference type="Proteomes" id="UP001285441"/>
    </source>
</evidence>
<dbReference type="InterPro" id="IPR027417">
    <property type="entry name" value="P-loop_NTPase"/>
</dbReference>
<evidence type="ECO:0000259" key="2">
    <source>
        <dbReference type="Pfam" id="PF24883"/>
    </source>
</evidence>
<keyword evidence="1" id="KW-0677">Repeat</keyword>
<gene>
    <name evidence="4" type="ORF">B0H63DRAFT_475148</name>
</gene>
<evidence type="ECO:0000256" key="1">
    <source>
        <dbReference type="ARBA" id="ARBA00022737"/>
    </source>
</evidence>
<name>A0AAE0NGZ3_9PEZI</name>
<evidence type="ECO:0000313" key="4">
    <source>
        <dbReference type="EMBL" id="KAK3381239.1"/>
    </source>
</evidence>
<dbReference type="Pfam" id="PF25053">
    <property type="entry name" value="DUF7791"/>
    <property type="match status" value="1"/>
</dbReference>
<dbReference type="Pfam" id="PF24883">
    <property type="entry name" value="NPHP3_N"/>
    <property type="match status" value="1"/>
</dbReference>